<dbReference type="EMBL" id="AWWV01010090">
    <property type="protein sequence ID" value="OMO81759.1"/>
    <property type="molecule type" value="Genomic_DNA"/>
</dbReference>
<proteinExistence type="predicted"/>
<dbReference type="Gramene" id="OMO81759">
    <property type="protein sequence ID" value="OMO81759"/>
    <property type="gene ID" value="CCACVL1_12235"/>
</dbReference>
<keyword evidence="2" id="KW-1185">Reference proteome</keyword>
<protein>
    <submittedName>
        <fullName evidence="1">Uncharacterized protein</fullName>
    </submittedName>
</protein>
<organism evidence="1 2">
    <name type="scientific">Corchorus capsularis</name>
    <name type="common">Jute</name>
    <dbReference type="NCBI Taxonomy" id="210143"/>
    <lineage>
        <taxon>Eukaryota</taxon>
        <taxon>Viridiplantae</taxon>
        <taxon>Streptophyta</taxon>
        <taxon>Embryophyta</taxon>
        <taxon>Tracheophyta</taxon>
        <taxon>Spermatophyta</taxon>
        <taxon>Magnoliopsida</taxon>
        <taxon>eudicotyledons</taxon>
        <taxon>Gunneridae</taxon>
        <taxon>Pentapetalae</taxon>
        <taxon>rosids</taxon>
        <taxon>malvids</taxon>
        <taxon>Malvales</taxon>
        <taxon>Malvaceae</taxon>
        <taxon>Grewioideae</taxon>
        <taxon>Apeibeae</taxon>
        <taxon>Corchorus</taxon>
    </lineage>
</organism>
<evidence type="ECO:0000313" key="2">
    <source>
        <dbReference type="Proteomes" id="UP000188268"/>
    </source>
</evidence>
<dbReference type="AlphaFoldDB" id="A0A1R3IGP4"/>
<dbReference type="Proteomes" id="UP000188268">
    <property type="component" value="Unassembled WGS sequence"/>
</dbReference>
<reference evidence="1 2" key="1">
    <citation type="submission" date="2013-09" db="EMBL/GenBank/DDBJ databases">
        <title>Corchorus capsularis genome sequencing.</title>
        <authorList>
            <person name="Alam M."/>
            <person name="Haque M.S."/>
            <person name="Islam M.S."/>
            <person name="Emdad E.M."/>
            <person name="Islam M.M."/>
            <person name="Ahmed B."/>
            <person name="Halim A."/>
            <person name="Hossen Q.M.M."/>
            <person name="Hossain M.Z."/>
            <person name="Ahmed R."/>
            <person name="Khan M.M."/>
            <person name="Islam R."/>
            <person name="Rashid M.M."/>
            <person name="Khan S.A."/>
            <person name="Rahman M.S."/>
            <person name="Alam M."/>
        </authorList>
    </citation>
    <scope>NUCLEOTIDE SEQUENCE [LARGE SCALE GENOMIC DNA]</scope>
    <source>
        <strain evidence="2">cv. CVL-1</strain>
        <tissue evidence="1">Whole seedling</tissue>
    </source>
</reference>
<sequence>MARFFIQQSHAKSERKRFSCIAVKSFFKLSQRKNQKGFLQRQKLLFHFHFQLKAQRSA</sequence>
<evidence type="ECO:0000313" key="1">
    <source>
        <dbReference type="EMBL" id="OMO81759.1"/>
    </source>
</evidence>
<gene>
    <name evidence="1" type="ORF">CCACVL1_12235</name>
</gene>
<comment type="caution">
    <text evidence="1">The sequence shown here is derived from an EMBL/GenBank/DDBJ whole genome shotgun (WGS) entry which is preliminary data.</text>
</comment>
<accession>A0A1R3IGP4</accession>
<name>A0A1R3IGP4_COCAP</name>